<keyword evidence="4" id="KW-1185">Reference proteome</keyword>
<keyword evidence="1" id="KW-0812">Transmembrane</keyword>
<dbReference type="RefSeq" id="WP_201675701.1">
    <property type="nucleotide sequence ID" value="NZ_JAEQNE010000004.1"/>
</dbReference>
<evidence type="ECO:0000259" key="2">
    <source>
        <dbReference type="Pfam" id="PF11127"/>
    </source>
</evidence>
<dbReference type="Proteomes" id="UP000599109">
    <property type="component" value="Unassembled WGS sequence"/>
</dbReference>
<feature type="domain" description="Inner membrane protein YgaP-like transmembrane" evidence="2">
    <location>
        <begin position="7"/>
        <end position="64"/>
    </location>
</feature>
<reference evidence="3 4" key="1">
    <citation type="journal article" date="2017" name="Int. J. Syst. Evol. Microbiol.">
        <title>Ramlibacter monticola sp. nov., isolated from forest soil.</title>
        <authorList>
            <person name="Chaudhary D.K."/>
            <person name="Kim J."/>
        </authorList>
    </citation>
    <scope>NUCLEOTIDE SEQUENCE [LARGE SCALE GENOMIC DNA]</scope>
    <source>
        <strain evidence="3 4">KACC 19175</strain>
    </source>
</reference>
<evidence type="ECO:0000313" key="3">
    <source>
        <dbReference type="EMBL" id="MBL0393042.1"/>
    </source>
</evidence>
<evidence type="ECO:0000256" key="1">
    <source>
        <dbReference type="SAM" id="Phobius"/>
    </source>
</evidence>
<feature type="transmembrane region" description="Helical" evidence="1">
    <location>
        <begin position="15"/>
        <end position="33"/>
    </location>
</feature>
<dbReference type="Pfam" id="PF11127">
    <property type="entry name" value="YgaP-like_TM"/>
    <property type="match status" value="1"/>
</dbReference>
<evidence type="ECO:0000313" key="4">
    <source>
        <dbReference type="Proteomes" id="UP000599109"/>
    </source>
</evidence>
<dbReference type="EMBL" id="JAEQNE010000004">
    <property type="protein sequence ID" value="MBL0393042.1"/>
    <property type="molecule type" value="Genomic_DNA"/>
</dbReference>
<dbReference type="InterPro" id="IPR021309">
    <property type="entry name" value="YgaP-like_TM"/>
</dbReference>
<proteinExistence type="predicted"/>
<accession>A0A936Z293</accession>
<name>A0A936Z293_9BURK</name>
<keyword evidence="1" id="KW-0472">Membrane</keyword>
<sequence>MRRFDRENMGAVDQWLRLATGFVLLLLAATHLIGPWGYIGLLPMATAMFRCCPLYHALGIHTGRRHHHHRH</sequence>
<dbReference type="AlphaFoldDB" id="A0A936Z293"/>
<organism evidence="3 4">
    <name type="scientific">Ramlibacter monticola</name>
    <dbReference type="NCBI Taxonomy" id="1926872"/>
    <lineage>
        <taxon>Bacteria</taxon>
        <taxon>Pseudomonadati</taxon>
        <taxon>Pseudomonadota</taxon>
        <taxon>Betaproteobacteria</taxon>
        <taxon>Burkholderiales</taxon>
        <taxon>Comamonadaceae</taxon>
        <taxon>Ramlibacter</taxon>
    </lineage>
</organism>
<comment type="caution">
    <text evidence="3">The sequence shown here is derived from an EMBL/GenBank/DDBJ whole genome shotgun (WGS) entry which is preliminary data.</text>
</comment>
<gene>
    <name evidence="3" type="ORF">JJ685_18025</name>
</gene>
<keyword evidence="1" id="KW-1133">Transmembrane helix</keyword>
<protein>
    <submittedName>
        <fullName evidence="3">DUF2892 domain-containing protein</fullName>
    </submittedName>
</protein>